<dbReference type="InterPro" id="IPR053139">
    <property type="entry name" value="Surface_bspA-like"/>
</dbReference>
<gene>
    <name evidence="5" type="ORF">ACFQ42_03360</name>
</gene>
<evidence type="ECO:0000313" key="6">
    <source>
        <dbReference type="Proteomes" id="UP001597251"/>
    </source>
</evidence>
<dbReference type="PANTHER" id="PTHR45661:SF3">
    <property type="entry name" value="IG-LIKE DOMAIN-CONTAINING PROTEIN"/>
    <property type="match status" value="1"/>
</dbReference>
<feature type="domain" description="Ig-like" evidence="2">
    <location>
        <begin position="571"/>
        <end position="641"/>
    </location>
</feature>
<feature type="region of interest" description="Disordered" evidence="1">
    <location>
        <begin position="36"/>
        <end position="205"/>
    </location>
</feature>
<dbReference type="Pfam" id="PF17883">
    <property type="entry name" value="MBG"/>
    <property type="match status" value="1"/>
</dbReference>
<feature type="domain" description="MBG" evidence="3">
    <location>
        <begin position="647"/>
        <end position="734"/>
    </location>
</feature>
<dbReference type="PANTHER" id="PTHR45661">
    <property type="entry name" value="SURFACE ANTIGEN"/>
    <property type="match status" value="1"/>
</dbReference>
<dbReference type="InterPro" id="IPR041277">
    <property type="entry name" value="MBG_Lactobacillales"/>
</dbReference>
<dbReference type="InterPro" id="IPR041286">
    <property type="entry name" value="MBG_2"/>
</dbReference>
<feature type="domain" description="MBG" evidence="4">
    <location>
        <begin position="737"/>
        <end position="805"/>
    </location>
</feature>
<dbReference type="RefSeq" id="WP_377769476.1">
    <property type="nucleotide sequence ID" value="NZ_JBHTOI010000017.1"/>
</dbReference>
<protein>
    <submittedName>
        <fullName evidence="5">Leucine-rich repeat protein</fullName>
    </submittedName>
</protein>
<comment type="caution">
    <text evidence="5">The sequence shown here is derived from an EMBL/GenBank/DDBJ whole genome shotgun (WGS) entry which is preliminary data.</text>
</comment>
<dbReference type="Pfam" id="PF18676">
    <property type="entry name" value="MBG_2"/>
    <property type="match status" value="1"/>
</dbReference>
<evidence type="ECO:0000259" key="4">
    <source>
        <dbReference type="Pfam" id="PF18676"/>
    </source>
</evidence>
<dbReference type="InterPro" id="IPR032675">
    <property type="entry name" value="LRR_dom_sf"/>
</dbReference>
<feature type="region of interest" description="Disordered" evidence="1">
    <location>
        <begin position="879"/>
        <end position="949"/>
    </location>
</feature>
<evidence type="ECO:0000256" key="1">
    <source>
        <dbReference type="SAM" id="MobiDB-lite"/>
    </source>
</evidence>
<name>A0ABW4BRI6_9LACO</name>
<dbReference type="Pfam" id="PF13306">
    <property type="entry name" value="LRR_5"/>
    <property type="match status" value="1"/>
</dbReference>
<proteinExistence type="predicted"/>
<dbReference type="Gene3D" id="3.10.430.110">
    <property type="match status" value="1"/>
</dbReference>
<dbReference type="InterPro" id="IPR026906">
    <property type="entry name" value="LRR_5"/>
</dbReference>
<reference evidence="6" key="1">
    <citation type="journal article" date="2019" name="Int. J. Syst. Evol. Microbiol.">
        <title>The Global Catalogue of Microorganisms (GCM) 10K type strain sequencing project: providing services to taxonomists for standard genome sequencing and annotation.</title>
        <authorList>
            <consortium name="The Broad Institute Genomics Platform"/>
            <consortium name="The Broad Institute Genome Sequencing Center for Infectious Disease"/>
            <person name="Wu L."/>
            <person name="Ma J."/>
        </authorList>
    </citation>
    <scope>NUCLEOTIDE SEQUENCE [LARGE SCALE GENOMIC DNA]</scope>
    <source>
        <strain evidence="6">CCM 8936</strain>
    </source>
</reference>
<feature type="non-terminal residue" evidence="5">
    <location>
        <position position="949"/>
    </location>
</feature>
<keyword evidence="6" id="KW-1185">Reference proteome</keyword>
<dbReference type="Proteomes" id="UP001597251">
    <property type="component" value="Unassembled WGS sequence"/>
</dbReference>
<evidence type="ECO:0000259" key="2">
    <source>
        <dbReference type="Pfam" id="PF07523"/>
    </source>
</evidence>
<accession>A0ABW4BRI6</accession>
<feature type="compositionally biased region" description="Low complexity" evidence="1">
    <location>
        <begin position="908"/>
        <end position="949"/>
    </location>
</feature>
<organism evidence="5 6">
    <name type="scientific">Companilactobacillus keshanensis</name>
    <dbReference type="NCBI Taxonomy" id="2486003"/>
    <lineage>
        <taxon>Bacteria</taxon>
        <taxon>Bacillati</taxon>
        <taxon>Bacillota</taxon>
        <taxon>Bacilli</taxon>
        <taxon>Lactobacillales</taxon>
        <taxon>Lactobacillaceae</taxon>
        <taxon>Companilactobacillus</taxon>
    </lineage>
</organism>
<sequence>MKKNVLIKDGKEIVIAASAAITMGVGTSLTHQVLTQAAETSTSTETTPTDSATLASTTSTTPAPTATATSATPTKTLSTKTDIATVTETPATITPTTTTPSSTGDTTGTSTLSSSSTSTTGNSSGDGTDSASTSSSPASTTPVAVTTTPATTPVTTPTTPVTTPATTPVTTPATTPATAPVTTNTPTTTAPATSASEYTPSDNFTWSTDASSGTATVTGLATGSSTITSINLPPTINLNGVNYKVTAIGDNAFQFNNNLTTVTLNDGLTTIGKEAFYSNESLTNVIFNDGLENIGTSAFAYNSKLATVDFSKNTTLQTIGDDAFVSDPIISLILPNSVTSIGKTAFAYNPALLTLTLPNSLQTISDQAFASNTELQSVVFDKALNSIGYQAFIYDNNLSTLNLTNSVDLQTIGTGAFEFDKVSGDLSVPASVTSVGDQAFLSNQLTGLSYSGSNLSLGNEAFKYNRIVNISAPNVSITGSFGSGIGGYQVDTIFTDPTHDKISNFFNINADGYGEQYLGIFGLTNGVTYSNGMFDIPNGTENFAFNWSIGPEYNGQYNVVLNNPVIKAINSVIIVDSNWSPEDNFVGCTLEDGAVVPLSSMTVSIKDPAGKTVSSVDTSTLGTYQVTYSYGEYSTVVNVSVEKNSGTYAISGSNSSTYSGSTPAETGSYQVALSNGDTYTTKPGDVEFTTQAIDAGTYQVQLTAQGLAAINTLQGGDLYNWELGTNNSSYVIEKLPITITAENAAKTSGESDPTLTGQVSNGVTDAKYTVSRVPGETVGTYEMTVTPAEDANPNYDITVVPGTFTITGIDGEDYTMKVGDPAPTLADFKAIAYDLNGPIPLGDISLNLNGANLTKNGDYNITLSTADGMTKEVVLHVTGGTEDNNSGGSTGPTEPGDSGNQGSGNGTEGPETPTNPEQPGNPEGPETPTNPEQPGNPEGPETPTNPEQP</sequence>
<evidence type="ECO:0000259" key="3">
    <source>
        <dbReference type="Pfam" id="PF17883"/>
    </source>
</evidence>
<dbReference type="EMBL" id="JBHTOI010000017">
    <property type="protein sequence ID" value="MFD1417801.1"/>
    <property type="molecule type" value="Genomic_DNA"/>
</dbReference>
<dbReference type="InterPro" id="IPR022038">
    <property type="entry name" value="Ig-like_bact"/>
</dbReference>
<dbReference type="Gene3D" id="3.80.10.10">
    <property type="entry name" value="Ribonuclease Inhibitor"/>
    <property type="match status" value="1"/>
</dbReference>
<dbReference type="SUPFAM" id="SSF52058">
    <property type="entry name" value="L domain-like"/>
    <property type="match status" value="1"/>
</dbReference>
<feature type="compositionally biased region" description="Low complexity" evidence="1">
    <location>
        <begin position="36"/>
        <end position="201"/>
    </location>
</feature>
<dbReference type="Pfam" id="PF07523">
    <property type="entry name" value="Big_3"/>
    <property type="match status" value="1"/>
</dbReference>
<evidence type="ECO:0000313" key="5">
    <source>
        <dbReference type="EMBL" id="MFD1417801.1"/>
    </source>
</evidence>